<evidence type="ECO:0000259" key="2">
    <source>
        <dbReference type="PROSITE" id="PS51462"/>
    </source>
</evidence>
<feature type="domain" description="Nudix hydrolase" evidence="2">
    <location>
        <begin position="58"/>
        <end position="200"/>
    </location>
</feature>
<dbReference type="InterPro" id="IPR036412">
    <property type="entry name" value="HAD-like_sf"/>
</dbReference>
<dbReference type="PROSITE" id="PS51462">
    <property type="entry name" value="NUDIX"/>
    <property type="match status" value="1"/>
</dbReference>
<dbReference type="PANTHER" id="PTHR47438">
    <property type="entry name" value="PHOSPHATE METABOLISM PROTEIN 8-RELATED"/>
    <property type="match status" value="1"/>
</dbReference>
<dbReference type="SUPFAM" id="SSF55811">
    <property type="entry name" value="Nudix"/>
    <property type="match status" value="1"/>
</dbReference>
<proteinExistence type="predicted"/>
<dbReference type="InterPro" id="IPR000086">
    <property type="entry name" value="NUDIX_hydrolase_dom"/>
</dbReference>
<dbReference type="GO" id="GO:0009166">
    <property type="term" value="P:nucleotide catabolic process"/>
    <property type="evidence" value="ECO:0007669"/>
    <property type="project" value="TreeGrafter"/>
</dbReference>
<protein>
    <submittedName>
        <fullName evidence="3">Putative hydrolase of the HAD superfamily</fullName>
    </submittedName>
</protein>
<dbReference type="Gene3D" id="3.40.50.1000">
    <property type="entry name" value="HAD superfamily/HAD-like"/>
    <property type="match status" value="1"/>
</dbReference>
<keyword evidence="3" id="KW-0378">Hydrolase</keyword>
<gene>
    <name evidence="3" type="ORF">FisN_1Lh378</name>
</gene>
<dbReference type="InterPro" id="IPR015797">
    <property type="entry name" value="NUDIX_hydrolase-like_dom_sf"/>
</dbReference>
<dbReference type="SUPFAM" id="SSF56784">
    <property type="entry name" value="HAD-like"/>
    <property type="match status" value="1"/>
</dbReference>
<dbReference type="OrthoDB" id="1065058at2759"/>
<comment type="caution">
    <text evidence="3">The sequence shown here is derived from an EMBL/GenBank/DDBJ whole genome shotgun (WGS) entry which is preliminary data.</text>
</comment>
<dbReference type="SFLD" id="SFLDG01129">
    <property type="entry name" value="C1.5:_HAD__Beta-PGM__Phosphata"/>
    <property type="match status" value="1"/>
</dbReference>
<reference evidence="3 4" key="1">
    <citation type="journal article" date="2015" name="Plant Cell">
        <title>Oil accumulation by the oleaginous diatom Fistulifera solaris as revealed by the genome and transcriptome.</title>
        <authorList>
            <person name="Tanaka T."/>
            <person name="Maeda Y."/>
            <person name="Veluchamy A."/>
            <person name="Tanaka M."/>
            <person name="Abida H."/>
            <person name="Marechal E."/>
            <person name="Bowler C."/>
            <person name="Muto M."/>
            <person name="Sunaga Y."/>
            <person name="Tanaka M."/>
            <person name="Yoshino T."/>
            <person name="Taniguchi T."/>
            <person name="Fukuda Y."/>
            <person name="Nemoto M."/>
            <person name="Matsumoto M."/>
            <person name="Wong P.S."/>
            <person name="Aburatani S."/>
            <person name="Fujibuchi W."/>
        </authorList>
    </citation>
    <scope>NUCLEOTIDE SEQUENCE [LARGE SCALE GENOMIC DNA]</scope>
    <source>
        <strain evidence="3 4">JPCC DA0580</strain>
    </source>
</reference>
<evidence type="ECO:0000256" key="1">
    <source>
        <dbReference type="SAM" id="SignalP"/>
    </source>
</evidence>
<sequence length="467" mass="54348">MLDITLFSLSTILAVFWSRRELSPHETLDAEERVCLVTPENQVVSGGARRQDMRKHNLWHRATYILVKHRPTDLEYHDEDFVLVQKRSMKKDYCPGKLDPTPGGIVGYNENYRENAEREIHEEMGIVINENNSLDRLFTFAYQDERVKVWGDFYECTFTGKMRDLRLQPSEVEDCYRMSLHELYQRIQDRPDDFMPDACHALRLYFQRKLDIRADRRLLVGCSSSNLDNYGLRPRPLAIFFDCDDCLYFDDWKTANRLTKKIDDYCVKKLGLPEGKAYELYKNYGTCLKGLLAEEYLDKSEIDIYLEAVHNIPLELPRDDALRSMLLDLDPAIPKYIFTASVWHHAQRCLQQLGIDDLFPVERIIDCKCCDLETKHSPYSFRRAMAIAGVRDASRCLLLDDNLSNLEAARREGWQKVLVGKKGRDCGNPISSPHAELQIETIHQMKEAMAELFVDARTYCSFTIPTI</sequence>
<dbReference type="Proteomes" id="UP000198406">
    <property type="component" value="Unassembled WGS sequence"/>
</dbReference>
<dbReference type="GO" id="GO:0008252">
    <property type="term" value="F:nucleotidase activity"/>
    <property type="evidence" value="ECO:0007669"/>
    <property type="project" value="TreeGrafter"/>
</dbReference>
<keyword evidence="1" id="KW-0732">Signal</keyword>
<dbReference type="Pfam" id="PF00702">
    <property type="entry name" value="Hydrolase"/>
    <property type="match status" value="1"/>
</dbReference>
<dbReference type="Gene3D" id="3.90.79.10">
    <property type="entry name" value="Nucleoside Triphosphate Pyrophosphohydrolase"/>
    <property type="match status" value="1"/>
</dbReference>
<dbReference type="SFLD" id="SFLDG01132">
    <property type="entry name" value="C1.5.3:_5'-Nucleotidase_Like"/>
    <property type="match status" value="1"/>
</dbReference>
<dbReference type="AlphaFoldDB" id="A0A1Z5K422"/>
<evidence type="ECO:0000313" key="4">
    <source>
        <dbReference type="Proteomes" id="UP000198406"/>
    </source>
</evidence>
<evidence type="ECO:0000313" key="3">
    <source>
        <dbReference type="EMBL" id="GAX20959.1"/>
    </source>
</evidence>
<organism evidence="3 4">
    <name type="scientific">Fistulifera solaris</name>
    <name type="common">Oleaginous diatom</name>
    <dbReference type="NCBI Taxonomy" id="1519565"/>
    <lineage>
        <taxon>Eukaryota</taxon>
        <taxon>Sar</taxon>
        <taxon>Stramenopiles</taxon>
        <taxon>Ochrophyta</taxon>
        <taxon>Bacillariophyta</taxon>
        <taxon>Bacillariophyceae</taxon>
        <taxon>Bacillariophycidae</taxon>
        <taxon>Naviculales</taxon>
        <taxon>Naviculaceae</taxon>
        <taxon>Fistulifera</taxon>
    </lineage>
</organism>
<name>A0A1Z5K422_FISSO</name>
<dbReference type="EMBL" id="BDSP01000153">
    <property type="protein sequence ID" value="GAX20959.1"/>
    <property type="molecule type" value="Genomic_DNA"/>
</dbReference>
<dbReference type="InterPro" id="IPR010237">
    <property type="entry name" value="Pyr-5-nucltdase"/>
</dbReference>
<accession>A0A1Z5K422</accession>
<dbReference type="Pfam" id="PF00293">
    <property type="entry name" value="NUDIX"/>
    <property type="match status" value="1"/>
</dbReference>
<dbReference type="PANTHER" id="PTHR47438:SF1">
    <property type="entry name" value="PHOSPHATE METABOLISM PROTEIN 8-RELATED"/>
    <property type="match status" value="1"/>
</dbReference>
<feature type="signal peptide" evidence="1">
    <location>
        <begin position="1"/>
        <end position="18"/>
    </location>
</feature>
<dbReference type="GO" id="GO:0006206">
    <property type="term" value="P:pyrimidine nucleobase metabolic process"/>
    <property type="evidence" value="ECO:0007669"/>
    <property type="project" value="TreeGrafter"/>
</dbReference>
<dbReference type="CDD" id="cd04697">
    <property type="entry name" value="NUDIX_Hydrolase"/>
    <property type="match status" value="1"/>
</dbReference>
<dbReference type="InterPro" id="IPR052791">
    <property type="entry name" value="SSM1_domain"/>
</dbReference>
<dbReference type="InterPro" id="IPR023214">
    <property type="entry name" value="HAD_sf"/>
</dbReference>
<keyword evidence="4" id="KW-1185">Reference proteome</keyword>
<dbReference type="InParanoid" id="A0A1Z5K422"/>
<feature type="chain" id="PRO_5012622446" evidence="1">
    <location>
        <begin position="19"/>
        <end position="467"/>
    </location>
</feature>
<dbReference type="SFLD" id="SFLDS00003">
    <property type="entry name" value="Haloacid_Dehalogenase"/>
    <property type="match status" value="1"/>
</dbReference>